<organism evidence="1 2">
    <name type="scientific">Hemibagrus wyckioides</name>
    <dbReference type="NCBI Taxonomy" id="337641"/>
    <lineage>
        <taxon>Eukaryota</taxon>
        <taxon>Metazoa</taxon>
        <taxon>Chordata</taxon>
        <taxon>Craniata</taxon>
        <taxon>Vertebrata</taxon>
        <taxon>Euteleostomi</taxon>
        <taxon>Actinopterygii</taxon>
        <taxon>Neopterygii</taxon>
        <taxon>Teleostei</taxon>
        <taxon>Ostariophysi</taxon>
        <taxon>Siluriformes</taxon>
        <taxon>Bagridae</taxon>
        <taxon>Hemibagrus</taxon>
    </lineage>
</organism>
<evidence type="ECO:0000313" key="1">
    <source>
        <dbReference type="EMBL" id="KAG7318605.1"/>
    </source>
</evidence>
<comment type="caution">
    <text evidence="1">The sequence shown here is derived from an EMBL/GenBank/DDBJ whole genome shotgun (WGS) entry which is preliminary data.</text>
</comment>
<dbReference type="AlphaFoldDB" id="A0A9D3SCI9"/>
<gene>
    <name evidence="1" type="ORF">KOW79_018360</name>
</gene>
<sequence length="84" mass="9472">MASGTKRRRNGKDLLLLLWGGNDRQKPSRRTASLLRSYRQQHNFCRLSSALDVLSFNLQKPLFIPAMIATTPAERSGRAVKSLC</sequence>
<proteinExistence type="predicted"/>
<keyword evidence="2" id="KW-1185">Reference proteome</keyword>
<reference evidence="1 2" key="1">
    <citation type="submission" date="2021-06" db="EMBL/GenBank/DDBJ databases">
        <title>Chromosome-level genome assembly of the red-tail catfish (Hemibagrus wyckioides).</title>
        <authorList>
            <person name="Shao F."/>
        </authorList>
    </citation>
    <scope>NUCLEOTIDE SEQUENCE [LARGE SCALE GENOMIC DNA]</scope>
    <source>
        <strain evidence="1">EC202008001</strain>
        <tissue evidence="1">Blood</tissue>
    </source>
</reference>
<evidence type="ECO:0000313" key="2">
    <source>
        <dbReference type="Proteomes" id="UP000824219"/>
    </source>
</evidence>
<protein>
    <submittedName>
        <fullName evidence="1">Uncharacterized protein</fullName>
    </submittedName>
</protein>
<dbReference type="Proteomes" id="UP000824219">
    <property type="component" value="Linkage Group LG22"/>
</dbReference>
<accession>A0A9D3SCI9</accession>
<dbReference type="EMBL" id="JAHKSW010000022">
    <property type="protein sequence ID" value="KAG7318605.1"/>
    <property type="molecule type" value="Genomic_DNA"/>
</dbReference>
<name>A0A9D3SCI9_9TELE</name>